<dbReference type="AlphaFoldDB" id="A0A0D2LLA1"/>
<reference evidence="2 3" key="1">
    <citation type="journal article" date="2013" name="BMC Genomics">
        <title>Reconstruction of the lipid metabolism for the microalga Monoraphidium neglectum from its genome sequence reveals characteristics suitable for biofuel production.</title>
        <authorList>
            <person name="Bogen C."/>
            <person name="Al-Dilaimi A."/>
            <person name="Albersmeier A."/>
            <person name="Wichmann J."/>
            <person name="Grundmann M."/>
            <person name="Rupp O."/>
            <person name="Lauersen K.J."/>
            <person name="Blifernez-Klassen O."/>
            <person name="Kalinowski J."/>
            <person name="Goesmann A."/>
            <person name="Mussgnug J.H."/>
            <person name="Kruse O."/>
        </authorList>
    </citation>
    <scope>NUCLEOTIDE SEQUENCE [LARGE SCALE GENOMIC DNA]</scope>
    <source>
        <strain evidence="2 3">SAG 48.87</strain>
    </source>
</reference>
<evidence type="ECO:0000256" key="1">
    <source>
        <dbReference type="SAM" id="MobiDB-lite"/>
    </source>
</evidence>
<proteinExistence type="predicted"/>
<dbReference type="Gene3D" id="3.40.50.12160">
    <property type="entry name" value="Methylthiotransferase, N-terminal domain"/>
    <property type="match status" value="1"/>
</dbReference>
<sequence length="101" mass="10383">MNTSDSELVARILGDAGYDPGADGVGPDTDAVLINTCAISTHRSRLRCAPGRGRPPAAARAGTPGPPFGLARERRAAAAPASNPGPSRLAPMRRARRQGGR</sequence>
<gene>
    <name evidence="2" type="ORF">MNEG_15356</name>
</gene>
<organism evidence="2 3">
    <name type="scientific">Monoraphidium neglectum</name>
    <dbReference type="NCBI Taxonomy" id="145388"/>
    <lineage>
        <taxon>Eukaryota</taxon>
        <taxon>Viridiplantae</taxon>
        <taxon>Chlorophyta</taxon>
        <taxon>core chlorophytes</taxon>
        <taxon>Chlorophyceae</taxon>
        <taxon>CS clade</taxon>
        <taxon>Sphaeropleales</taxon>
        <taxon>Selenastraceae</taxon>
        <taxon>Monoraphidium</taxon>
    </lineage>
</organism>
<dbReference type="GeneID" id="25733009"/>
<feature type="compositionally biased region" description="Basic residues" evidence="1">
    <location>
        <begin position="91"/>
        <end position="101"/>
    </location>
</feature>
<evidence type="ECO:0000313" key="3">
    <source>
        <dbReference type="Proteomes" id="UP000054498"/>
    </source>
</evidence>
<feature type="region of interest" description="Disordered" evidence="1">
    <location>
        <begin position="46"/>
        <end position="101"/>
    </location>
</feature>
<accession>A0A0D2LLA1</accession>
<dbReference type="KEGG" id="mng:MNEG_15356"/>
<feature type="compositionally biased region" description="Low complexity" evidence="1">
    <location>
        <begin position="47"/>
        <end position="63"/>
    </location>
</feature>
<dbReference type="Proteomes" id="UP000054498">
    <property type="component" value="Unassembled WGS sequence"/>
</dbReference>
<dbReference type="InterPro" id="IPR038135">
    <property type="entry name" value="Methylthiotransferase_N_sf"/>
</dbReference>
<dbReference type="RefSeq" id="XP_013891629.1">
    <property type="nucleotide sequence ID" value="XM_014036175.1"/>
</dbReference>
<dbReference type="EMBL" id="KK105471">
    <property type="protein sequence ID" value="KIY92609.1"/>
    <property type="molecule type" value="Genomic_DNA"/>
</dbReference>
<protein>
    <submittedName>
        <fullName evidence="2">Uncharacterized protein</fullName>
    </submittedName>
</protein>
<keyword evidence="3" id="KW-1185">Reference proteome</keyword>
<evidence type="ECO:0000313" key="2">
    <source>
        <dbReference type="EMBL" id="KIY92609.1"/>
    </source>
</evidence>
<name>A0A0D2LLA1_9CHLO</name>